<evidence type="ECO:0000256" key="1">
    <source>
        <dbReference type="SAM" id="Coils"/>
    </source>
</evidence>
<feature type="coiled-coil region" evidence="1">
    <location>
        <begin position="454"/>
        <end position="502"/>
    </location>
</feature>
<gene>
    <name evidence="3" type="ORF">HA336_02740</name>
</gene>
<comment type="caution">
    <text evidence="3">The sequence shown here is derived from an EMBL/GenBank/DDBJ whole genome shotgun (WGS) entry which is preliminary data.</text>
</comment>
<evidence type="ECO:0000256" key="2">
    <source>
        <dbReference type="SAM" id="Phobius"/>
    </source>
</evidence>
<feature type="transmembrane region" description="Helical" evidence="2">
    <location>
        <begin position="506"/>
        <end position="525"/>
    </location>
</feature>
<organism evidence="3 4">
    <name type="scientific">Methanopyrus kandleri</name>
    <dbReference type="NCBI Taxonomy" id="2320"/>
    <lineage>
        <taxon>Archaea</taxon>
        <taxon>Methanobacteriati</taxon>
        <taxon>Methanobacteriota</taxon>
        <taxon>Methanomada group</taxon>
        <taxon>Methanopyri</taxon>
        <taxon>Methanopyrales</taxon>
        <taxon>Methanopyraceae</taxon>
        <taxon>Methanopyrus</taxon>
    </lineage>
</organism>
<name>A0A832T9T7_9EURY</name>
<evidence type="ECO:0000313" key="3">
    <source>
        <dbReference type="EMBL" id="HII70136.1"/>
    </source>
</evidence>
<dbReference type="AlphaFoldDB" id="A0A832T9T7"/>
<proteinExistence type="predicted"/>
<sequence length="528" mass="55313">MPTAITTLTDFHPLEVGGNAYIAVTGTDAALNPVVEIWTAPTTSVITVIPPNPTVPVTMAGTISGVKLTKIDATHLLLAILGTNAYAVLDITNPSSPSLTVVRTLAPPAGFTNVVIDDADGPYIVAHDSANPASAVVFKIAADGSVTDSLTFSVTAGNQPATISMYYGGSPMYLLVTDTSGECYLVKDGSLSVVPLLRTLSVGATPIFATKQFVFVGSGGMAYNVYWVLPTIRTHRQMIPIPPGWMGMAPNVVVLEVPEVSGEDNIGIDEEVPGFYGFQLKTPTVPAQVTYSSGQIVAQATGGVSSDMVSEVYPTAYGIVLNTWPNAIPALVIDIANMDCYLAVVVHNVTIDLSAETISVTPESPTYKIVGAITVKASWEDLFGMAHQKTLDLTGRLSATNPDGTPVGGITYDPVTGLVTIIGAKEPKVLVKIDLNDYLEGLRTVALGTGVPPVTSLEQRVSNLEHAVSTLSAQIGSMSSEIANIKSDINNINAEIQEIKNGMKKGVPVSPMVVLAGLLAALAVLRRR</sequence>
<reference evidence="3" key="1">
    <citation type="journal article" date="2020" name="bioRxiv">
        <title>A rank-normalized archaeal taxonomy based on genome phylogeny resolves widespread incomplete and uneven classifications.</title>
        <authorList>
            <person name="Rinke C."/>
            <person name="Chuvochina M."/>
            <person name="Mussig A.J."/>
            <person name="Chaumeil P.-A."/>
            <person name="Waite D.W."/>
            <person name="Whitman W.B."/>
            <person name="Parks D.H."/>
            <person name="Hugenholtz P."/>
        </authorList>
    </citation>
    <scope>NUCLEOTIDE SEQUENCE</scope>
    <source>
        <strain evidence="3">UBA8853</strain>
    </source>
</reference>
<protein>
    <submittedName>
        <fullName evidence="3">Uncharacterized protein</fullName>
    </submittedName>
</protein>
<keyword evidence="2" id="KW-1133">Transmembrane helix</keyword>
<dbReference type="RefSeq" id="WP_281070572.1">
    <property type="nucleotide sequence ID" value="NZ_DUJS01000002.1"/>
</dbReference>
<dbReference type="Proteomes" id="UP000619545">
    <property type="component" value="Unassembled WGS sequence"/>
</dbReference>
<dbReference type="SUPFAM" id="SSF58100">
    <property type="entry name" value="Bacterial hemolysins"/>
    <property type="match status" value="1"/>
</dbReference>
<dbReference type="EMBL" id="DUJS01000002">
    <property type="protein sequence ID" value="HII70136.1"/>
    <property type="molecule type" value="Genomic_DNA"/>
</dbReference>
<evidence type="ECO:0000313" key="4">
    <source>
        <dbReference type="Proteomes" id="UP000619545"/>
    </source>
</evidence>
<accession>A0A832T9T7</accession>
<keyword evidence="2" id="KW-0472">Membrane</keyword>
<keyword evidence="1" id="KW-0175">Coiled coil</keyword>
<dbReference type="Gene3D" id="1.20.5.340">
    <property type="match status" value="1"/>
</dbReference>
<keyword evidence="2" id="KW-0812">Transmembrane</keyword>